<protein>
    <submittedName>
        <fullName evidence="3">Predicted protein</fullName>
    </submittedName>
</protein>
<accession>F2CTE9</accession>
<dbReference type="AlphaFoldDB" id="F2CTE9"/>
<sequence length="255" mass="28670">MAAALRPLLRRHAVLAPSPMLRSLFPSPYSKAAATAAATAAAARPPSVCHAPLPPPLLREVTPRRAPPIPKGEPRRCTAVQSTLSDSTKSLLDKLKDLKDSKKSLEDMSKNVKERMEMIKKAVHDARVATAMFRVRLDDLRKLHDKIRDGREDSAKMNAIYRRLEDEYDRDWAIHESKRRLIDEQMKMLRKEIDDYINALRGCHELQISILKHVEEAEKAEKVEGAETMEKVRKVVKVCATAGLMGGLLLILGKI</sequence>
<proteinExistence type="evidence at transcript level"/>
<feature type="coiled-coil region" evidence="1">
    <location>
        <begin position="88"/>
        <end position="122"/>
    </location>
</feature>
<organism evidence="3">
    <name type="scientific">Hordeum vulgare subsp. vulgare</name>
    <name type="common">Domesticated barley</name>
    <dbReference type="NCBI Taxonomy" id="112509"/>
    <lineage>
        <taxon>Eukaryota</taxon>
        <taxon>Viridiplantae</taxon>
        <taxon>Streptophyta</taxon>
        <taxon>Embryophyta</taxon>
        <taxon>Tracheophyta</taxon>
        <taxon>Spermatophyta</taxon>
        <taxon>Magnoliopsida</taxon>
        <taxon>Liliopsida</taxon>
        <taxon>Poales</taxon>
        <taxon>Poaceae</taxon>
        <taxon>BOP clade</taxon>
        <taxon>Pooideae</taxon>
        <taxon>Triticodae</taxon>
        <taxon>Triticeae</taxon>
        <taxon>Hordeinae</taxon>
        <taxon>Hordeum</taxon>
    </lineage>
</organism>
<evidence type="ECO:0000256" key="1">
    <source>
        <dbReference type="SAM" id="Coils"/>
    </source>
</evidence>
<keyword evidence="1" id="KW-0175">Coiled coil</keyword>
<evidence type="ECO:0000256" key="2">
    <source>
        <dbReference type="SAM" id="MobiDB-lite"/>
    </source>
</evidence>
<name>F2CTE9_HORVV</name>
<dbReference type="EMBL" id="AK354901">
    <property type="protein sequence ID" value="BAJ86120.1"/>
    <property type="molecule type" value="mRNA"/>
</dbReference>
<evidence type="ECO:0000313" key="3">
    <source>
        <dbReference type="EMBL" id="BAJ86120.1"/>
    </source>
</evidence>
<reference evidence="3" key="1">
    <citation type="journal article" date="2011" name="Plant Physiol.">
        <title>Comprehensive sequence analysis of 24,783 barley full-length cDNAs derived from 12 clone libraries.</title>
        <authorList>
            <person name="Matsumoto T."/>
            <person name="Tanaka T."/>
            <person name="Sakai H."/>
            <person name="Amano N."/>
            <person name="Kanamori H."/>
            <person name="Kurita K."/>
            <person name="Kikuta A."/>
            <person name="Kamiya K."/>
            <person name="Yamamoto M."/>
            <person name="Ikawa H."/>
            <person name="Fujii N."/>
            <person name="Hori K."/>
            <person name="Itoh T."/>
            <person name="Sato K."/>
        </authorList>
    </citation>
    <scope>NUCLEOTIDE SEQUENCE</scope>
    <source>
        <tissue evidence="3">Shoot</tissue>
    </source>
</reference>
<feature type="region of interest" description="Disordered" evidence="2">
    <location>
        <begin position="53"/>
        <end position="75"/>
    </location>
</feature>